<protein>
    <submittedName>
        <fullName evidence="2">Molybdenum cofactor sulfurase</fullName>
    </submittedName>
</protein>
<dbReference type="PANTHER" id="PTHR44329:SF128">
    <property type="entry name" value="SERINE_THREONINE-PROTEIN KINASE STY46"/>
    <property type="match status" value="1"/>
</dbReference>
<organism evidence="2 3">
    <name type="scientific">Acorus calamus</name>
    <name type="common">Sweet flag</name>
    <dbReference type="NCBI Taxonomy" id="4465"/>
    <lineage>
        <taxon>Eukaryota</taxon>
        <taxon>Viridiplantae</taxon>
        <taxon>Streptophyta</taxon>
        <taxon>Embryophyta</taxon>
        <taxon>Tracheophyta</taxon>
        <taxon>Spermatophyta</taxon>
        <taxon>Magnoliopsida</taxon>
        <taxon>Liliopsida</taxon>
        <taxon>Acoraceae</taxon>
        <taxon>Acorus</taxon>
    </lineage>
</organism>
<dbReference type="Gene3D" id="3.40.640.10">
    <property type="entry name" value="Type I PLP-dependent aspartate aminotransferase-like (Major domain)"/>
    <property type="match status" value="1"/>
</dbReference>
<dbReference type="SUPFAM" id="SSF56112">
    <property type="entry name" value="Protein kinase-like (PK-like)"/>
    <property type="match status" value="1"/>
</dbReference>
<evidence type="ECO:0000313" key="2">
    <source>
        <dbReference type="EMBL" id="KAK1284813.1"/>
    </source>
</evidence>
<dbReference type="InterPro" id="IPR000719">
    <property type="entry name" value="Prot_kinase_dom"/>
</dbReference>
<keyword evidence="3" id="KW-1185">Reference proteome</keyword>
<dbReference type="Gene3D" id="1.10.510.10">
    <property type="entry name" value="Transferase(Phosphotransferase) domain 1"/>
    <property type="match status" value="1"/>
</dbReference>
<dbReference type="AlphaFoldDB" id="A0AAV9C915"/>
<name>A0AAV9C915_ACOCL</name>
<reference evidence="2" key="1">
    <citation type="journal article" date="2023" name="Nat. Commun.">
        <title>Diploid and tetraploid genomes of Acorus and the evolution of monocots.</title>
        <authorList>
            <person name="Ma L."/>
            <person name="Liu K.W."/>
            <person name="Li Z."/>
            <person name="Hsiao Y.Y."/>
            <person name="Qi Y."/>
            <person name="Fu T."/>
            <person name="Tang G.D."/>
            <person name="Zhang D."/>
            <person name="Sun W.H."/>
            <person name="Liu D.K."/>
            <person name="Li Y."/>
            <person name="Chen G.Z."/>
            <person name="Liu X.D."/>
            <person name="Liao X.Y."/>
            <person name="Jiang Y.T."/>
            <person name="Yu X."/>
            <person name="Hao Y."/>
            <person name="Huang J."/>
            <person name="Zhao X.W."/>
            <person name="Ke S."/>
            <person name="Chen Y.Y."/>
            <person name="Wu W.L."/>
            <person name="Hsu J.L."/>
            <person name="Lin Y.F."/>
            <person name="Huang M.D."/>
            <person name="Li C.Y."/>
            <person name="Huang L."/>
            <person name="Wang Z.W."/>
            <person name="Zhao X."/>
            <person name="Zhong W.Y."/>
            <person name="Peng D.H."/>
            <person name="Ahmad S."/>
            <person name="Lan S."/>
            <person name="Zhang J.S."/>
            <person name="Tsai W.C."/>
            <person name="Van de Peer Y."/>
            <person name="Liu Z.J."/>
        </authorList>
    </citation>
    <scope>NUCLEOTIDE SEQUENCE</scope>
    <source>
        <strain evidence="2">CP</strain>
    </source>
</reference>
<evidence type="ECO:0000259" key="1">
    <source>
        <dbReference type="PROSITE" id="PS50011"/>
    </source>
</evidence>
<dbReference type="InterPro" id="IPR001245">
    <property type="entry name" value="Ser-Thr/Tyr_kinase_cat_dom"/>
</dbReference>
<dbReference type="EMBL" id="JAUJYO010000021">
    <property type="protein sequence ID" value="KAK1284813.1"/>
    <property type="molecule type" value="Genomic_DNA"/>
</dbReference>
<reference evidence="2" key="2">
    <citation type="submission" date="2023-06" db="EMBL/GenBank/DDBJ databases">
        <authorList>
            <person name="Ma L."/>
            <person name="Liu K.-W."/>
            <person name="Li Z."/>
            <person name="Hsiao Y.-Y."/>
            <person name="Qi Y."/>
            <person name="Fu T."/>
            <person name="Tang G."/>
            <person name="Zhang D."/>
            <person name="Sun W.-H."/>
            <person name="Liu D.-K."/>
            <person name="Li Y."/>
            <person name="Chen G.-Z."/>
            <person name="Liu X.-D."/>
            <person name="Liao X.-Y."/>
            <person name="Jiang Y.-T."/>
            <person name="Yu X."/>
            <person name="Hao Y."/>
            <person name="Huang J."/>
            <person name="Zhao X.-W."/>
            <person name="Ke S."/>
            <person name="Chen Y.-Y."/>
            <person name="Wu W.-L."/>
            <person name="Hsu J.-L."/>
            <person name="Lin Y.-F."/>
            <person name="Huang M.-D."/>
            <person name="Li C.-Y."/>
            <person name="Huang L."/>
            <person name="Wang Z.-W."/>
            <person name="Zhao X."/>
            <person name="Zhong W.-Y."/>
            <person name="Peng D.-H."/>
            <person name="Ahmad S."/>
            <person name="Lan S."/>
            <person name="Zhang J.-S."/>
            <person name="Tsai W.-C."/>
            <person name="Van De Peer Y."/>
            <person name="Liu Z.-J."/>
        </authorList>
    </citation>
    <scope>NUCLEOTIDE SEQUENCE</scope>
    <source>
        <strain evidence="2">CP</strain>
        <tissue evidence="2">Leaves</tissue>
    </source>
</reference>
<sequence>MGEIKSSKGRWGRSWAQNEGSFKLPSLLKVAIDISKGMNYLHQNNIIHRDLKAANLLMDENEYGEDYGYPNSAKGIDDIRSSEFKRLDGLAYLDHAGAGLYSETQMEAVLKDLTLNVYGNPHSQSDASLVTSEAIRVARQLN</sequence>
<dbReference type="GO" id="GO:0005524">
    <property type="term" value="F:ATP binding"/>
    <property type="evidence" value="ECO:0007669"/>
    <property type="project" value="InterPro"/>
</dbReference>
<gene>
    <name evidence="2" type="primary">MCSU3</name>
    <name evidence="2" type="ORF">QJS10_CPB21g01166</name>
</gene>
<dbReference type="PROSITE" id="PS00108">
    <property type="entry name" value="PROTEIN_KINASE_ST"/>
    <property type="match status" value="1"/>
</dbReference>
<dbReference type="InterPro" id="IPR011009">
    <property type="entry name" value="Kinase-like_dom_sf"/>
</dbReference>
<evidence type="ECO:0000313" key="3">
    <source>
        <dbReference type="Proteomes" id="UP001180020"/>
    </source>
</evidence>
<comment type="caution">
    <text evidence="2">The sequence shown here is derived from an EMBL/GenBank/DDBJ whole genome shotgun (WGS) entry which is preliminary data.</text>
</comment>
<dbReference type="Proteomes" id="UP001180020">
    <property type="component" value="Unassembled WGS sequence"/>
</dbReference>
<dbReference type="InterPro" id="IPR015421">
    <property type="entry name" value="PyrdxlP-dep_Trfase_major"/>
</dbReference>
<dbReference type="PANTHER" id="PTHR44329">
    <property type="entry name" value="SERINE/THREONINE-PROTEIN KINASE TNNI3K-RELATED"/>
    <property type="match status" value="1"/>
</dbReference>
<dbReference type="InterPro" id="IPR008271">
    <property type="entry name" value="Ser/Thr_kinase_AS"/>
</dbReference>
<feature type="domain" description="Protein kinase" evidence="1">
    <location>
        <begin position="1"/>
        <end position="142"/>
    </location>
</feature>
<dbReference type="Pfam" id="PF07714">
    <property type="entry name" value="PK_Tyr_Ser-Thr"/>
    <property type="match status" value="1"/>
</dbReference>
<dbReference type="InterPro" id="IPR051681">
    <property type="entry name" value="Ser/Thr_Kinases-Pseudokinases"/>
</dbReference>
<proteinExistence type="predicted"/>
<dbReference type="GO" id="GO:0004674">
    <property type="term" value="F:protein serine/threonine kinase activity"/>
    <property type="evidence" value="ECO:0007669"/>
    <property type="project" value="TreeGrafter"/>
</dbReference>
<dbReference type="PROSITE" id="PS50011">
    <property type="entry name" value="PROTEIN_KINASE_DOM"/>
    <property type="match status" value="1"/>
</dbReference>
<accession>A0AAV9C915</accession>